<dbReference type="PROSITE" id="PS51038">
    <property type="entry name" value="BAH"/>
    <property type="match status" value="1"/>
</dbReference>
<accession>A0A498JQM1</accession>
<reference evidence="4 5" key="1">
    <citation type="submission" date="2018-10" db="EMBL/GenBank/DDBJ databases">
        <title>A high-quality apple genome assembly.</title>
        <authorList>
            <person name="Hu J."/>
        </authorList>
    </citation>
    <scope>NUCLEOTIDE SEQUENCE [LARGE SCALE GENOMIC DNA]</scope>
    <source>
        <strain evidence="5">cv. HFTH1</strain>
        <tissue evidence="4">Young leaf</tissue>
    </source>
</reference>
<dbReference type="SUPFAM" id="SSF46942">
    <property type="entry name" value="Elongation factor TFIIS domain 2"/>
    <property type="match status" value="1"/>
</dbReference>
<evidence type="ECO:0000259" key="2">
    <source>
        <dbReference type="PROSITE" id="PS51038"/>
    </source>
</evidence>
<feature type="region of interest" description="Disordered" evidence="1">
    <location>
        <begin position="1148"/>
        <end position="1185"/>
    </location>
</feature>
<dbReference type="InterPro" id="IPR003618">
    <property type="entry name" value="TFIIS_cen_dom"/>
</dbReference>
<dbReference type="PANTHER" id="PTHR46871:SF1">
    <property type="entry name" value="BROMO-ADJACENT HOMOLOGY (BAH) DOMAIN-CONTAINING PROTEIN"/>
    <property type="match status" value="1"/>
</dbReference>
<dbReference type="PANTHER" id="PTHR46871">
    <property type="entry name" value="BROMO-ADJACENT HOMOLOGY (BAH) DOMAIN-CONTAINING PROTEIN"/>
    <property type="match status" value="1"/>
</dbReference>
<dbReference type="Proteomes" id="UP000290289">
    <property type="component" value="Chromosome 6"/>
</dbReference>
<dbReference type="InterPro" id="IPR001025">
    <property type="entry name" value="BAH_dom"/>
</dbReference>
<dbReference type="Pfam" id="PF07500">
    <property type="entry name" value="TFIIS_M"/>
    <property type="match status" value="1"/>
</dbReference>
<feature type="region of interest" description="Disordered" evidence="1">
    <location>
        <begin position="560"/>
        <end position="611"/>
    </location>
</feature>
<dbReference type="GO" id="GO:0003682">
    <property type="term" value="F:chromatin binding"/>
    <property type="evidence" value="ECO:0007669"/>
    <property type="project" value="InterPro"/>
</dbReference>
<keyword evidence="5" id="KW-1185">Reference proteome</keyword>
<proteinExistence type="predicted"/>
<feature type="region of interest" description="Disordered" evidence="1">
    <location>
        <begin position="293"/>
        <end position="319"/>
    </location>
</feature>
<evidence type="ECO:0000256" key="1">
    <source>
        <dbReference type="SAM" id="MobiDB-lite"/>
    </source>
</evidence>
<dbReference type="CDD" id="cd04713">
    <property type="entry name" value="BAH_plant_3"/>
    <property type="match status" value="1"/>
</dbReference>
<dbReference type="SMART" id="SM00510">
    <property type="entry name" value="TFS2M"/>
    <property type="match status" value="1"/>
</dbReference>
<feature type="compositionally biased region" description="Basic and acidic residues" evidence="1">
    <location>
        <begin position="597"/>
        <end position="611"/>
    </location>
</feature>
<dbReference type="PROSITE" id="PS51321">
    <property type="entry name" value="TFIIS_CENTRAL"/>
    <property type="match status" value="1"/>
</dbReference>
<sequence>MRNRRFAQVTTSDDEDDDVVPRSHQQSAGDTSSRKRKQVKLREGDDEESGEEEKQKSKKKRRGKEKEAETASGSEDEEEEPHVVEDAKPIGEVVKLSGKGRGRRQHYKAFEYDGTRFDLEDPVLLTPEDTKQKPYVAIIKDISRTGGGSMMVLGQWFYRPEEAEKKAGGNWQSTDTRELFYSFHRDEVPAESVMHKCLVHFVPLNKQLPSRKQHPGFIVQKVYDTQGKKLWKLTDRDYEEDKQHEIDLLVQKTIKLLGELPDIEIADNNAYQDDQLKTKRGLIKKNISPLDVSRVEEATARPGHNQKAETPGSCPTSNSEYHSILAKSMALTGDTLRDRWLEKLLQNIRHHVWNSADATNGIEKRKSGSDDIDQESDRKSTEVGNGSQDNLKSGNTSFLWPEDAVRAVTSLEKASHESLSSDFQKYNQKLRQLGFNLQKNSFLARRLLNRELEPLTIVNMSPEELKEGLTAEERAKKEPDDWERMQMTDARCSRCSEFKVGVRDIIQAGHSARYQLECIACGHSWYAARDAVSMLTIDAPSSNKNVGTAPLATAKFEDVEKKLASPREPDKATKDTLRKTTEAYMPVLEAQRSLSKSKKEENSDSAKKAEVSDLSMGLEMDFDRNCMVGLSPNTVLPTHRPHSHGERRSTKGKLKHKDDLLSIKEDFVEISFHHYRSASCKSVPSRPVVNIDLKRGSIYQSSKEVQNIKKMGTVEGRRKVGMPRSSDTSFSYRIVDTMCSSDEESTQNRSSVVSLKSDLNAPSVGRPHVEPCSSDSLIDICMDPGYREKHSAETLREFAVDLKLRSDAVAGPLNNGNELLERDQVHTLYKSFSAKVEMLQSRSPPESARSSRVSSKTRFSPIIKMFDPFMKSKSLRTLSYVVEPGKSKMSEPANMTRNRSHKKSLLPVYSNTAQSPDCDPQRINRDSHQSVVACSPVHLHGHLKLQNKHGMPFFEFSLKCSGDVLVARTWKADNSINWVYTFHSIGSRKKSNASGWGLYGSDRDSSMMGQMQVSCYLCSELKDGVFENSMVTEFVVYDIAHARQTFAAQENSNSSLDDVKPPKGSSPGTVGATVKLDESCPTKVKLQQKHASDKSDNDTSAWPSAELHPSLEIAAIVMQVPLEKRESLKYKRGDKISDKVHRNLLSMGEQKKEAAPDSQSPGNLQVVVPAGNHGTPSAENSGPSSLLDRWRLGGGCDCGGWDMSCPLIVLSNPLTESSDNQLLAENQKLMELFVQGSKEKAPALTMTMVEEGHYAVDFHARLSTLQAFSTCVAILHGTETSAAAGQERNTQLSQCSSLKVVIEEEVKYLIEAVMEGEKKEVAKRVKKIQPSYVLNPPFSPIARV</sequence>
<dbReference type="GO" id="GO:0006351">
    <property type="term" value="P:DNA-templated transcription"/>
    <property type="evidence" value="ECO:0007669"/>
    <property type="project" value="InterPro"/>
</dbReference>
<dbReference type="Gene3D" id="1.10.472.30">
    <property type="entry name" value="Transcription elongation factor S-II, central domain"/>
    <property type="match status" value="1"/>
</dbReference>
<feature type="region of interest" description="Disordered" evidence="1">
    <location>
        <begin position="1"/>
        <end position="89"/>
    </location>
</feature>
<dbReference type="InterPro" id="IPR043151">
    <property type="entry name" value="BAH_sf"/>
</dbReference>
<evidence type="ECO:0000259" key="3">
    <source>
        <dbReference type="PROSITE" id="PS51321"/>
    </source>
</evidence>
<protein>
    <recommendedName>
        <fullName evidence="6">BAH domain-containing protein</fullName>
    </recommendedName>
</protein>
<dbReference type="Gene3D" id="2.30.30.490">
    <property type="match status" value="1"/>
</dbReference>
<feature type="region of interest" description="Disordered" evidence="1">
    <location>
        <begin position="361"/>
        <end position="396"/>
    </location>
</feature>
<dbReference type="SMART" id="SM00439">
    <property type="entry name" value="BAH"/>
    <property type="match status" value="1"/>
</dbReference>
<feature type="compositionally biased region" description="Polar residues" evidence="1">
    <location>
        <begin position="1174"/>
        <end position="1184"/>
    </location>
</feature>
<evidence type="ECO:0000313" key="4">
    <source>
        <dbReference type="EMBL" id="RXH95551.1"/>
    </source>
</evidence>
<feature type="compositionally biased region" description="Basic and acidic residues" evidence="1">
    <location>
        <begin position="362"/>
        <end position="381"/>
    </location>
</feature>
<name>A0A498JQM1_MALDO</name>
<feature type="region of interest" description="Disordered" evidence="1">
    <location>
        <begin position="633"/>
        <end position="656"/>
    </location>
</feature>
<feature type="domain" description="TFIIS central" evidence="3">
    <location>
        <begin position="336"/>
        <end position="493"/>
    </location>
</feature>
<feature type="region of interest" description="Disordered" evidence="1">
    <location>
        <begin position="1050"/>
        <end position="1105"/>
    </location>
</feature>
<dbReference type="InterPro" id="IPR036575">
    <property type="entry name" value="TFIIS_cen_dom_sf"/>
</dbReference>
<dbReference type="EMBL" id="RDQH01000332">
    <property type="protein sequence ID" value="RXH95551.1"/>
    <property type="molecule type" value="Genomic_DNA"/>
</dbReference>
<feature type="compositionally biased region" description="Polar residues" evidence="1">
    <location>
        <begin position="382"/>
        <end position="396"/>
    </location>
</feature>
<dbReference type="Pfam" id="PF01426">
    <property type="entry name" value="BAH"/>
    <property type="match status" value="1"/>
</dbReference>
<gene>
    <name evidence="4" type="ORF">DVH24_008051</name>
</gene>
<evidence type="ECO:0008006" key="6">
    <source>
        <dbReference type="Google" id="ProtNLM"/>
    </source>
</evidence>
<dbReference type="InterPro" id="IPR021916">
    <property type="entry name" value="DUF3527"/>
</dbReference>
<comment type="caution">
    <text evidence="4">The sequence shown here is derived from an EMBL/GenBank/DDBJ whole genome shotgun (WGS) entry which is preliminary data.</text>
</comment>
<feature type="domain" description="BAH" evidence="2">
    <location>
        <begin position="115"/>
        <end position="234"/>
    </location>
</feature>
<dbReference type="Pfam" id="PF12043">
    <property type="entry name" value="DUF3527"/>
    <property type="match status" value="1"/>
</dbReference>
<evidence type="ECO:0000313" key="5">
    <source>
        <dbReference type="Proteomes" id="UP000290289"/>
    </source>
</evidence>
<feature type="compositionally biased region" description="Basic and acidic residues" evidence="1">
    <location>
        <begin position="560"/>
        <end position="581"/>
    </location>
</feature>
<organism evidence="4 5">
    <name type="scientific">Malus domestica</name>
    <name type="common">Apple</name>
    <name type="synonym">Pyrus malus</name>
    <dbReference type="NCBI Taxonomy" id="3750"/>
    <lineage>
        <taxon>Eukaryota</taxon>
        <taxon>Viridiplantae</taxon>
        <taxon>Streptophyta</taxon>
        <taxon>Embryophyta</taxon>
        <taxon>Tracheophyta</taxon>
        <taxon>Spermatophyta</taxon>
        <taxon>Magnoliopsida</taxon>
        <taxon>eudicotyledons</taxon>
        <taxon>Gunneridae</taxon>
        <taxon>Pentapetalae</taxon>
        <taxon>rosids</taxon>
        <taxon>fabids</taxon>
        <taxon>Rosales</taxon>
        <taxon>Rosaceae</taxon>
        <taxon>Amygdaloideae</taxon>
        <taxon>Maleae</taxon>
        <taxon>Malus</taxon>
    </lineage>
</organism>